<dbReference type="Gene3D" id="1.10.1760.20">
    <property type="match status" value="1"/>
</dbReference>
<keyword evidence="2" id="KW-1003">Cell membrane</keyword>
<evidence type="ECO:0000313" key="5">
    <source>
        <dbReference type="Proteomes" id="UP001224418"/>
    </source>
</evidence>
<dbReference type="Proteomes" id="UP001224418">
    <property type="component" value="Unassembled WGS sequence"/>
</dbReference>
<dbReference type="PANTHER" id="PTHR34295:SF1">
    <property type="entry name" value="BIOTIN TRANSPORTER BIOY"/>
    <property type="match status" value="1"/>
</dbReference>
<evidence type="ECO:0000256" key="3">
    <source>
        <dbReference type="SAM" id="Phobius"/>
    </source>
</evidence>
<keyword evidence="2 3" id="KW-0472">Membrane</keyword>
<dbReference type="InterPro" id="IPR003784">
    <property type="entry name" value="BioY"/>
</dbReference>
<reference evidence="4 5" key="1">
    <citation type="submission" date="2023-07" db="EMBL/GenBank/DDBJ databases">
        <title>Genomic Encyclopedia of Type Strains, Phase IV (KMG-IV): sequencing the most valuable type-strain genomes for metagenomic binning, comparative biology and taxonomic classification.</title>
        <authorList>
            <person name="Goeker M."/>
        </authorList>
    </citation>
    <scope>NUCLEOTIDE SEQUENCE [LARGE SCALE GENOMIC DNA]</scope>
    <source>
        <strain evidence="4 5">DSM 1400</strain>
    </source>
</reference>
<dbReference type="Pfam" id="PF02632">
    <property type="entry name" value="BioY"/>
    <property type="match status" value="1"/>
</dbReference>
<keyword evidence="5" id="KW-1185">Reference proteome</keyword>
<evidence type="ECO:0000313" key="4">
    <source>
        <dbReference type="EMBL" id="MDQ0480423.1"/>
    </source>
</evidence>
<feature type="transmembrane region" description="Helical" evidence="3">
    <location>
        <begin position="30"/>
        <end position="46"/>
    </location>
</feature>
<dbReference type="EMBL" id="JAUSWN010000019">
    <property type="protein sequence ID" value="MDQ0480423.1"/>
    <property type="molecule type" value="Genomic_DNA"/>
</dbReference>
<comment type="similarity">
    <text evidence="1 2">Belongs to the BioY family.</text>
</comment>
<evidence type="ECO:0000256" key="2">
    <source>
        <dbReference type="PIRNR" id="PIRNR016661"/>
    </source>
</evidence>
<evidence type="ECO:0000256" key="1">
    <source>
        <dbReference type="ARBA" id="ARBA00010692"/>
    </source>
</evidence>
<organism evidence="4 5">
    <name type="scientific">Hathewaya limosa</name>
    <name type="common">Clostridium limosum</name>
    <dbReference type="NCBI Taxonomy" id="1536"/>
    <lineage>
        <taxon>Bacteria</taxon>
        <taxon>Bacillati</taxon>
        <taxon>Bacillota</taxon>
        <taxon>Clostridia</taxon>
        <taxon>Eubacteriales</taxon>
        <taxon>Clostridiaceae</taxon>
        <taxon>Hathewaya</taxon>
    </lineage>
</organism>
<comment type="caution">
    <text evidence="4">The sequence shown here is derived from an EMBL/GenBank/DDBJ whole genome shotgun (WGS) entry which is preliminary data.</text>
</comment>
<name>A0ABU0JTJ9_HATLI</name>
<feature type="transmembrane region" description="Helical" evidence="3">
    <location>
        <begin position="112"/>
        <end position="133"/>
    </location>
</feature>
<gene>
    <name evidence="4" type="ORF">QOZ93_002171</name>
</gene>
<feature type="transmembrane region" description="Helical" evidence="3">
    <location>
        <begin position="53"/>
        <end position="70"/>
    </location>
</feature>
<dbReference type="RefSeq" id="WP_307356400.1">
    <property type="nucleotide sequence ID" value="NZ_BAAACJ010000007.1"/>
</dbReference>
<keyword evidence="3" id="KW-0812">Transmembrane</keyword>
<dbReference type="PANTHER" id="PTHR34295">
    <property type="entry name" value="BIOTIN TRANSPORTER BIOY"/>
    <property type="match status" value="1"/>
</dbReference>
<dbReference type="PIRSF" id="PIRSF016661">
    <property type="entry name" value="BioY"/>
    <property type="match status" value="1"/>
</dbReference>
<proteinExistence type="inferred from homology"/>
<feature type="transmembrane region" description="Helical" evidence="3">
    <location>
        <begin position="148"/>
        <end position="171"/>
    </location>
</feature>
<feature type="transmembrane region" description="Helical" evidence="3">
    <location>
        <begin position="82"/>
        <end position="100"/>
    </location>
</feature>
<keyword evidence="2" id="KW-0813">Transport</keyword>
<sequence length="188" mass="20621">MNKTRSLILVALFAALTAIGAFIKIPIPYVPFTLQFSFCAFAGIFLGSKLGALSQMIYVFIGLMGIPVFTQGGGPTYILKPTFGYLIGFIVGAYVIGKIAEKIKEFTVIKTTLIIIAGLFFVYLLGIIHLYFIQNLYLGINFSIWSTIYYGMIICLGGDILLSFISAIIVVRIIPILKKSGVLNNNIK</sequence>
<protein>
    <recommendedName>
        <fullName evidence="2">Biotin transporter</fullName>
    </recommendedName>
</protein>
<accession>A0ABU0JTJ9</accession>
<keyword evidence="3" id="KW-1133">Transmembrane helix</keyword>
<comment type="subcellular location">
    <subcellularLocation>
        <location evidence="2">Cell membrane</location>
        <topology evidence="2">Multi-pass membrane protein</topology>
    </subcellularLocation>
</comment>